<accession>A0ABT3FPD8</accession>
<dbReference type="InterPro" id="IPR011009">
    <property type="entry name" value="Kinase-like_dom_sf"/>
</dbReference>
<proteinExistence type="predicted"/>
<feature type="coiled-coil region" evidence="5">
    <location>
        <begin position="434"/>
        <end position="465"/>
    </location>
</feature>
<evidence type="ECO:0000256" key="2">
    <source>
        <dbReference type="ARBA" id="ARBA00022741"/>
    </source>
</evidence>
<dbReference type="PANTHER" id="PTHR43289:SF6">
    <property type="entry name" value="SERINE_THREONINE-PROTEIN KINASE NEKL-3"/>
    <property type="match status" value="1"/>
</dbReference>
<protein>
    <submittedName>
        <fullName evidence="8">Protein kinase</fullName>
    </submittedName>
</protein>
<dbReference type="PROSITE" id="PS00108">
    <property type="entry name" value="PROTEIN_KINASE_ST"/>
    <property type="match status" value="1"/>
</dbReference>
<keyword evidence="5" id="KW-0175">Coiled coil</keyword>
<dbReference type="EMBL" id="JAPDDS010000005">
    <property type="protein sequence ID" value="MCW1885440.1"/>
    <property type="molecule type" value="Genomic_DNA"/>
</dbReference>
<dbReference type="RefSeq" id="WP_264501395.1">
    <property type="nucleotide sequence ID" value="NZ_JAPDDS010000005.1"/>
</dbReference>
<evidence type="ECO:0000256" key="3">
    <source>
        <dbReference type="ARBA" id="ARBA00022777"/>
    </source>
</evidence>
<keyword evidence="1" id="KW-0808">Transferase</keyword>
<dbReference type="InterPro" id="IPR008271">
    <property type="entry name" value="Ser/Thr_kinase_AS"/>
</dbReference>
<dbReference type="GO" id="GO:0016301">
    <property type="term" value="F:kinase activity"/>
    <property type="evidence" value="ECO:0007669"/>
    <property type="project" value="UniProtKB-KW"/>
</dbReference>
<dbReference type="Proteomes" id="UP001207930">
    <property type="component" value="Unassembled WGS sequence"/>
</dbReference>
<comment type="caution">
    <text evidence="8">The sequence shown here is derived from an EMBL/GenBank/DDBJ whole genome shotgun (WGS) entry which is preliminary data.</text>
</comment>
<dbReference type="PANTHER" id="PTHR43289">
    <property type="entry name" value="MITOGEN-ACTIVATED PROTEIN KINASE KINASE KINASE 20-RELATED"/>
    <property type="match status" value="1"/>
</dbReference>
<evidence type="ECO:0000313" key="8">
    <source>
        <dbReference type="EMBL" id="MCW1885440.1"/>
    </source>
</evidence>
<evidence type="ECO:0000256" key="5">
    <source>
        <dbReference type="SAM" id="Coils"/>
    </source>
</evidence>
<dbReference type="Gene3D" id="1.10.510.10">
    <property type="entry name" value="Transferase(Phosphotransferase) domain 1"/>
    <property type="match status" value="1"/>
</dbReference>
<dbReference type="SUPFAM" id="SSF56112">
    <property type="entry name" value="Protein kinase-like (PK-like)"/>
    <property type="match status" value="1"/>
</dbReference>
<evidence type="ECO:0000256" key="1">
    <source>
        <dbReference type="ARBA" id="ARBA00022679"/>
    </source>
</evidence>
<organism evidence="8 9">
    <name type="scientific">Luteolibacter flavescens</name>
    <dbReference type="NCBI Taxonomy" id="1859460"/>
    <lineage>
        <taxon>Bacteria</taxon>
        <taxon>Pseudomonadati</taxon>
        <taxon>Verrucomicrobiota</taxon>
        <taxon>Verrucomicrobiia</taxon>
        <taxon>Verrucomicrobiales</taxon>
        <taxon>Verrucomicrobiaceae</taxon>
        <taxon>Luteolibacter</taxon>
    </lineage>
</organism>
<name>A0ABT3FPD8_9BACT</name>
<keyword evidence="4" id="KW-0067">ATP-binding</keyword>
<dbReference type="SMART" id="SM00220">
    <property type="entry name" value="S_TKc"/>
    <property type="match status" value="1"/>
</dbReference>
<dbReference type="Gene3D" id="3.30.200.20">
    <property type="entry name" value="Phosphorylase Kinase, domain 1"/>
    <property type="match status" value="1"/>
</dbReference>
<feature type="transmembrane region" description="Helical" evidence="6">
    <location>
        <begin position="405"/>
        <end position="429"/>
    </location>
</feature>
<evidence type="ECO:0000259" key="7">
    <source>
        <dbReference type="PROSITE" id="PS50011"/>
    </source>
</evidence>
<evidence type="ECO:0000313" key="9">
    <source>
        <dbReference type="Proteomes" id="UP001207930"/>
    </source>
</evidence>
<dbReference type="PROSITE" id="PS50011">
    <property type="entry name" value="PROTEIN_KINASE_DOM"/>
    <property type="match status" value="1"/>
</dbReference>
<dbReference type="CDD" id="cd14014">
    <property type="entry name" value="STKc_PknB_like"/>
    <property type="match status" value="1"/>
</dbReference>
<keyword evidence="6" id="KW-0472">Membrane</keyword>
<keyword evidence="3 8" id="KW-0418">Kinase</keyword>
<evidence type="ECO:0000256" key="6">
    <source>
        <dbReference type="SAM" id="Phobius"/>
    </source>
</evidence>
<keyword evidence="2" id="KW-0547">Nucleotide-binding</keyword>
<dbReference type="Pfam" id="PF00069">
    <property type="entry name" value="Pkinase"/>
    <property type="match status" value="1"/>
</dbReference>
<evidence type="ECO:0000256" key="4">
    <source>
        <dbReference type="ARBA" id="ARBA00022840"/>
    </source>
</evidence>
<keyword evidence="9" id="KW-1185">Reference proteome</keyword>
<keyword evidence="6" id="KW-0812">Transmembrane</keyword>
<gene>
    <name evidence="8" type="ORF">OKA04_11930</name>
</gene>
<sequence length="738" mass="81837">MKQPPSINRLLFVAASNFSTAEERRAFLEFACRGDEARLKRLEVLLEARGEAEEFFEFQPAVEPVQETPGEGEGGLGARIGPYRLIDRLGAGGCGVVYLAEQQEPVKRKVALKIIRLGMDTESVIARFAMEREALALMDHPNIARVLDAGTTASGRPFFAMELVDGERITDYCDRKRLDLRERLELFTRVCDAIQHAHQKGVIHRDIKPSNVLVRDHDGRAEPKVIDFGIAKATAGGFEGDVTYTKLGQLVGTPSYMSPEQAEGGTDIDTRSDIYSLGAMLCELLTGRPPFSPEQFKDRGPDEIRSILRDEETGMPSSRLRSVSKDEIGMIAEHRAADPQRLRAELAGDLDWIVMKAIEKDRGRRYETANGLAMDVQRYLAEEPVLARPPSRGYLLMKMVRRNRIAFAAGSVALFGLVVGFGTSTWLFLSEKSAREEQARLREVAERAKTVAEQARAEEVRLREKTQSADLVTQAAVLVRYSELARADALLAGLTPDRTPLSLEAADTLRAVADWNLLQGRWKTAAERFSALVPAITSVDMTDTDQMSRILLPAATAIKEWGEPDQYVRFRELAIRRFESSGNPAVAGQVIKAVLLEPADEETLEGVVTLATVLETSMHGPEMEGNPYLAAWRQFSLALVAYRRGNLDTAGYWSRRSSASPATTGSLRTSNGILLAMIDFKQGRLEDARTALLDAREQVAGWESTPFQLGTSVDLWFDWGNARIFLREAEEMIVGSED</sequence>
<reference evidence="8 9" key="1">
    <citation type="submission" date="2022-10" db="EMBL/GenBank/DDBJ databases">
        <title>Luteolibacter flavescens strain MCCC 1K03193, whole genome shotgun sequencing project.</title>
        <authorList>
            <person name="Zhao G."/>
            <person name="Shen L."/>
        </authorList>
    </citation>
    <scope>NUCLEOTIDE SEQUENCE [LARGE SCALE GENOMIC DNA]</scope>
    <source>
        <strain evidence="8 9">MCCC 1K03193</strain>
    </source>
</reference>
<keyword evidence="6" id="KW-1133">Transmembrane helix</keyword>
<dbReference type="InterPro" id="IPR000719">
    <property type="entry name" value="Prot_kinase_dom"/>
</dbReference>
<feature type="domain" description="Protein kinase" evidence="7">
    <location>
        <begin position="83"/>
        <end position="380"/>
    </location>
</feature>